<gene>
    <name evidence="2" type="ORF">Taro_035363</name>
</gene>
<dbReference type="EMBL" id="NMUH01002883">
    <property type="protein sequence ID" value="MQM02589.1"/>
    <property type="molecule type" value="Genomic_DNA"/>
</dbReference>
<sequence length="349" mass="37640">VVCSGILDGSHNCREDSLEGKVSCRQFYLDGSILCRQSPIDGSLCIGNVRVVCSGVLDGSPNCRKDSLDGKVSCRQFYLDGSILCRQSPIDGSLCRRQPVVSFYGYDSLDGSFPTEPVTREAHPYLLPGFDPFAGGGLESGLLLGVVMAERSDVGGGGEGKECRDVIATVRSVAMRSRQARFDEFPPRGRCVERREPRTGFVLRILRKSFNEFGVIRMRDSGTGFAPAIAVALRATTRSRHHELSRSEGGLSCRRDNSRMELRPESLKVSGMGLRGVWPAGCGGLVGLHSSCTCLVERQLDLSSVAARLRGSFPTEPVMREAHPYLLPGEGDPEISRPSSSGGSAPPAL</sequence>
<name>A0A843W099_COLES</name>
<feature type="compositionally biased region" description="Low complexity" evidence="1">
    <location>
        <begin position="338"/>
        <end position="349"/>
    </location>
</feature>
<evidence type="ECO:0000313" key="2">
    <source>
        <dbReference type="EMBL" id="MQM02589.1"/>
    </source>
</evidence>
<evidence type="ECO:0000256" key="1">
    <source>
        <dbReference type="SAM" id="MobiDB-lite"/>
    </source>
</evidence>
<dbReference type="Proteomes" id="UP000652761">
    <property type="component" value="Unassembled WGS sequence"/>
</dbReference>
<comment type="caution">
    <text evidence="2">The sequence shown here is derived from an EMBL/GenBank/DDBJ whole genome shotgun (WGS) entry which is preliminary data.</text>
</comment>
<proteinExistence type="predicted"/>
<reference evidence="2" key="1">
    <citation type="submission" date="2017-07" db="EMBL/GenBank/DDBJ databases">
        <title>Taro Niue Genome Assembly and Annotation.</title>
        <authorList>
            <person name="Atibalentja N."/>
            <person name="Keating K."/>
            <person name="Fields C.J."/>
        </authorList>
    </citation>
    <scope>NUCLEOTIDE SEQUENCE</scope>
    <source>
        <strain evidence="2">Niue_2</strain>
        <tissue evidence="2">Leaf</tissue>
    </source>
</reference>
<feature type="region of interest" description="Disordered" evidence="1">
    <location>
        <begin position="323"/>
        <end position="349"/>
    </location>
</feature>
<evidence type="ECO:0000313" key="3">
    <source>
        <dbReference type="Proteomes" id="UP000652761"/>
    </source>
</evidence>
<organism evidence="2 3">
    <name type="scientific">Colocasia esculenta</name>
    <name type="common">Wild taro</name>
    <name type="synonym">Arum esculentum</name>
    <dbReference type="NCBI Taxonomy" id="4460"/>
    <lineage>
        <taxon>Eukaryota</taxon>
        <taxon>Viridiplantae</taxon>
        <taxon>Streptophyta</taxon>
        <taxon>Embryophyta</taxon>
        <taxon>Tracheophyta</taxon>
        <taxon>Spermatophyta</taxon>
        <taxon>Magnoliopsida</taxon>
        <taxon>Liliopsida</taxon>
        <taxon>Araceae</taxon>
        <taxon>Aroideae</taxon>
        <taxon>Colocasieae</taxon>
        <taxon>Colocasia</taxon>
    </lineage>
</organism>
<keyword evidence="3" id="KW-1185">Reference proteome</keyword>
<accession>A0A843W099</accession>
<feature type="non-terminal residue" evidence="2">
    <location>
        <position position="349"/>
    </location>
</feature>
<dbReference type="AlphaFoldDB" id="A0A843W099"/>
<protein>
    <submittedName>
        <fullName evidence="2">Uncharacterized protein</fullName>
    </submittedName>
</protein>